<organism evidence="2 3">
    <name type="scientific">Trichomonas vaginalis (strain ATCC PRA-98 / G3)</name>
    <dbReference type="NCBI Taxonomy" id="412133"/>
    <lineage>
        <taxon>Eukaryota</taxon>
        <taxon>Metamonada</taxon>
        <taxon>Parabasalia</taxon>
        <taxon>Trichomonadida</taxon>
        <taxon>Trichomonadidae</taxon>
        <taxon>Trichomonas</taxon>
    </lineage>
</organism>
<keyword evidence="3" id="KW-1185">Reference proteome</keyword>
<dbReference type="RefSeq" id="XP_001324090.1">
    <property type="nucleotide sequence ID" value="XM_001324055.1"/>
</dbReference>
<dbReference type="FunFam" id="3.40.50.300:FF:002456">
    <property type="entry name" value="Small GTP-binding protein, putative"/>
    <property type="match status" value="1"/>
</dbReference>
<dbReference type="SMART" id="SM00175">
    <property type="entry name" value="RAB"/>
    <property type="match status" value="1"/>
</dbReference>
<dbReference type="SMART" id="SM00173">
    <property type="entry name" value="RAS"/>
    <property type="match status" value="1"/>
</dbReference>
<gene>
    <name evidence="2" type="ORF">TVAG_362470</name>
</gene>
<dbReference type="GO" id="GO:0005525">
    <property type="term" value="F:GTP binding"/>
    <property type="evidence" value="ECO:0007669"/>
    <property type="project" value="InterPro"/>
</dbReference>
<dbReference type="InterPro" id="IPR027417">
    <property type="entry name" value="P-loop_NTPase"/>
</dbReference>
<dbReference type="EMBL" id="DS113311">
    <property type="protein sequence ID" value="EAY11867.1"/>
    <property type="molecule type" value="Genomic_DNA"/>
</dbReference>
<protein>
    <submittedName>
        <fullName evidence="2">Small GTP-binding protein, putative</fullName>
    </submittedName>
</protein>
<dbReference type="InParanoid" id="A2E625"/>
<dbReference type="Gene3D" id="3.40.50.300">
    <property type="entry name" value="P-loop containing nucleotide triphosphate hydrolases"/>
    <property type="match status" value="1"/>
</dbReference>
<dbReference type="STRING" id="5722.A2E625"/>
<dbReference type="KEGG" id="tva:4769828"/>
<dbReference type="InterPro" id="IPR005225">
    <property type="entry name" value="Small_GTP-bd"/>
</dbReference>
<dbReference type="PANTHER" id="PTHR47978">
    <property type="match status" value="1"/>
</dbReference>
<evidence type="ECO:0000313" key="2">
    <source>
        <dbReference type="EMBL" id="EAY11867.1"/>
    </source>
</evidence>
<dbReference type="GO" id="GO:0006886">
    <property type="term" value="P:intracellular protein transport"/>
    <property type="evidence" value="ECO:0000318"/>
    <property type="project" value="GO_Central"/>
</dbReference>
<dbReference type="GO" id="GO:0005769">
    <property type="term" value="C:early endosome"/>
    <property type="evidence" value="ECO:0000318"/>
    <property type="project" value="GO_Central"/>
</dbReference>
<dbReference type="GO" id="GO:0012505">
    <property type="term" value="C:endomembrane system"/>
    <property type="evidence" value="ECO:0000318"/>
    <property type="project" value="GO_Central"/>
</dbReference>
<dbReference type="PROSITE" id="PS51419">
    <property type="entry name" value="RAB"/>
    <property type="match status" value="1"/>
</dbReference>
<dbReference type="AlphaFoldDB" id="A2E625"/>
<dbReference type="NCBIfam" id="TIGR00231">
    <property type="entry name" value="small_GTP"/>
    <property type="match status" value="1"/>
</dbReference>
<dbReference type="Pfam" id="PF00071">
    <property type="entry name" value="Ras"/>
    <property type="match status" value="1"/>
</dbReference>
<dbReference type="InterPro" id="IPR001806">
    <property type="entry name" value="Small_GTPase"/>
</dbReference>
<keyword evidence="1" id="KW-0547">Nucleotide-binding</keyword>
<evidence type="ECO:0000256" key="1">
    <source>
        <dbReference type="ARBA" id="ARBA00022741"/>
    </source>
</evidence>
<dbReference type="SUPFAM" id="SSF52540">
    <property type="entry name" value="P-loop containing nucleoside triphosphate hydrolases"/>
    <property type="match status" value="1"/>
</dbReference>
<dbReference type="VEuPathDB" id="TrichDB:TVAG_362470"/>
<dbReference type="VEuPathDB" id="TrichDB:TVAGG3_0366050"/>
<dbReference type="SMART" id="SM00174">
    <property type="entry name" value="RHO"/>
    <property type="match status" value="1"/>
</dbReference>
<dbReference type="SMR" id="A2E625"/>
<reference evidence="2" key="1">
    <citation type="submission" date="2006-10" db="EMBL/GenBank/DDBJ databases">
        <authorList>
            <person name="Amadeo P."/>
            <person name="Zhao Q."/>
            <person name="Wortman J."/>
            <person name="Fraser-Liggett C."/>
            <person name="Carlton J."/>
        </authorList>
    </citation>
    <scope>NUCLEOTIDE SEQUENCE</scope>
    <source>
        <strain evidence="2">G3</strain>
    </source>
</reference>
<dbReference type="CDD" id="cd00154">
    <property type="entry name" value="Rab"/>
    <property type="match status" value="1"/>
</dbReference>
<dbReference type="Proteomes" id="UP000001542">
    <property type="component" value="Unassembled WGS sequence"/>
</dbReference>
<dbReference type="eggNOG" id="KOG0088">
    <property type="taxonomic scope" value="Eukaryota"/>
</dbReference>
<dbReference type="PRINTS" id="PR00449">
    <property type="entry name" value="RASTRNSFRMNG"/>
</dbReference>
<name>A2E625_TRIV3</name>
<proteinExistence type="predicted"/>
<dbReference type="SMART" id="SM00176">
    <property type="entry name" value="RAN"/>
    <property type="match status" value="1"/>
</dbReference>
<dbReference type="PROSITE" id="PS51421">
    <property type="entry name" value="RAS"/>
    <property type="match status" value="1"/>
</dbReference>
<reference evidence="2" key="2">
    <citation type="journal article" date="2007" name="Science">
        <title>Draft genome sequence of the sexually transmitted pathogen Trichomonas vaginalis.</title>
        <authorList>
            <person name="Carlton J.M."/>
            <person name="Hirt R.P."/>
            <person name="Silva J.C."/>
            <person name="Delcher A.L."/>
            <person name="Schatz M."/>
            <person name="Zhao Q."/>
            <person name="Wortman J.R."/>
            <person name="Bidwell S.L."/>
            <person name="Alsmark U.C.M."/>
            <person name="Besteiro S."/>
            <person name="Sicheritz-Ponten T."/>
            <person name="Noel C.J."/>
            <person name="Dacks J.B."/>
            <person name="Foster P.G."/>
            <person name="Simillion C."/>
            <person name="Van de Peer Y."/>
            <person name="Miranda-Saavedra D."/>
            <person name="Barton G.J."/>
            <person name="Westrop G.D."/>
            <person name="Mueller S."/>
            <person name="Dessi D."/>
            <person name="Fiori P.L."/>
            <person name="Ren Q."/>
            <person name="Paulsen I."/>
            <person name="Zhang H."/>
            <person name="Bastida-Corcuera F.D."/>
            <person name="Simoes-Barbosa A."/>
            <person name="Brown M.T."/>
            <person name="Hayes R.D."/>
            <person name="Mukherjee M."/>
            <person name="Okumura C.Y."/>
            <person name="Schneider R."/>
            <person name="Smith A.J."/>
            <person name="Vanacova S."/>
            <person name="Villalvazo M."/>
            <person name="Haas B.J."/>
            <person name="Pertea M."/>
            <person name="Feldblyum T.V."/>
            <person name="Utterback T.R."/>
            <person name="Shu C.L."/>
            <person name="Osoegawa K."/>
            <person name="de Jong P.J."/>
            <person name="Hrdy I."/>
            <person name="Horvathova L."/>
            <person name="Zubacova Z."/>
            <person name="Dolezal P."/>
            <person name="Malik S.B."/>
            <person name="Logsdon J.M. Jr."/>
            <person name="Henze K."/>
            <person name="Gupta A."/>
            <person name="Wang C.C."/>
            <person name="Dunne R.L."/>
            <person name="Upcroft J.A."/>
            <person name="Upcroft P."/>
            <person name="White O."/>
            <person name="Salzberg S.L."/>
            <person name="Tang P."/>
            <person name="Chiu C.-H."/>
            <person name="Lee Y.-S."/>
            <person name="Embley T.M."/>
            <person name="Coombs G.H."/>
            <person name="Mottram J.C."/>
            <person name="Tachezy J."/>
            <person name="Fraser-Liggett C.M."/>
            <person name="Johnson P.J."/>
        </authorList>
    </citation>
    <scope>NUCLEOTIDE SEQUENCE [LARGE SCALE GENOMIC DNA]</scope>
    <source>
        <strain evidence="2">G3</strain>
    </source>
</reference>
<evidence type="ECO:0000313" key="3">
    <source>
        <dbReference type="Proteomes" id="UP000001542"/>
    </source>
</evidence>
<dbReference type="GO" id="GO:0003924">
    <property type="term" value="F:GTPase activity"/>
    <property type="evidence" value="ECO:0000318"/>
    <property type="project" value="GO_Central"/>
</dbReference>
<sequence length="195" mass="21741">MLSQKVVMVGDSSVGKTCIVSRLINSQFNSRSVPTVVAQYHQYSVTVNDISCDLDIYDTAGQDQYKSLAPLYYRGASIGIFVFDVTIKKSFENLPSWIESFKNINGDEKIIVIAGNKIDMPQETWQVDPIDVDTFARNCGYQSYMTSAFTGQGINELFLGAATQLIESRHSVAITEDEEAVPRLQPKKEESKKCC</sequence>
<accession>A2E625</accession>